<dbReference type="GO" id="GO:0005975">
    <property type="term" value="P:carbohydrate metabolic process"/>
    <property type="evidence" value="ECO:0007669"/>
    <property type="project" value="InterPro"/>
</dbReference>
<dbReference type="GO" id="GO:0030246">
    <property type="term" value="F:carbohydrate binding"/>
    <property type="evidence" value="ECO:0007669"/>
    <property type="project" value="InterPro"/>
</dbReference>
<gene>
    <name evidence="8" type="ORF">INF28_08875</name>
</gene>
<dbReference type="SUPFAM" id="SSF48230">
    <property type="entry name" value="Chondroitin AC/alginate lyase"/>
    <property type="match status" value="1"/>
</dbReference>
<feature type="domain" description="Polysaccharide lyase family 8 C-terminal" evidence="6">
    <location>
        <begin position="637"/>
        <end position="699"/>
    </location>
</feature>
<dbReference type="PANTHER" id="PTHR38481:SF1">
    <property type="entry name" value="HYALURONATE LYASE"/>
    <property type="match status" value="1"/>
</dbReference>
<organism evidence="8 9">
    <name type="scientific">Ructibacterium gallinarum</name>
    <dbReference type="NCBI Taxonomy" id="2779355"/>
    <lineage>
        <taxon>Bacteria</taxon>
        <taxon>Bacillati</taxon>
        <taxon>Bacillota</taxon>
        <taxon>Clostridia</taxon>
        <taxon>Eubacteriales</taxon>
        <taxon>Oscillospiraceae</taxon>
        <taxon>Ructibacterium</taxon>
    </lineage>
</organism>
<keyword evidence="2" id="KW-0732">Signal</keyword>
<accession>A0A9D5R922</accession>
<dbReference type="Gene3D" id="2.60.220.10">
    <property type="entry name" value="Polysaccharide lyase family 8-like, C-terminal"/>
    <property type="match status" value="1"/>
</dbReference>
<evidence type="ECO:0000259" key="6">
    <source>
        <dbReference type="Pfam" id="PF02884"/>
    </source>
</evidence>
<feature type="active site" evidence="4">
    <location>
        <position position="224"/>
    </location>
</feature>
<evidence type="ECO:0000256" key="4">
    <source>
        <dbReference type="PIRSR" id="PIRSR638970-1"/>
    </source>
</evidence>
<sequence>MDEWKKLRQQWTDMLLGKADDVRMLPDKVAETNKSARQHLDKINIGEDIRDLFEEQPITATTQMTMQYCRLREMTLAYKAYGGKYFKDEGMRKVLLFALDWLYNNRYGEKEINNTGWRDTTLHNWWDWKIGTPRYLIDILMLMYDELSEELIKKYLSLFHVLVPKPEMTGSNFLNLCRLIIGASILEKNGKELLAVMEQMKDIFVPCGSEKKEGYYKDGSYLFHMHHAMNATYGLEQVQYIAMLMGVLKNTRYDFSPSDKEAVIEWINNGQIPFCFHGYYMRCVMGRYPDNIKKFAENLLISAVEMTEYDKNNTLRILIKEITEGGACKNYENTLSFSQCRRIKELADIKARTVPSKYVRAFPHIDRILQKKENWAISVAMNSSRISGYESINGLNQYGWYHGDGMTQLMLKFDLEQYNSSFWEKINPYRIPGTTADKQKRYPVSISLINDYLSGENFVGGACIRDKAVVATMHLRTFHNEDSEYSPDIQNINTVIPYHKSGLRAKKAWFVFDKEVVALGCDISASDGFGVETIVENRCLPFENVIMADGIPGITLDKTGTIIELTSKRWVNYGNTIGYVFLNDEQIRLARNPSNPEFAELWMEHGINPNCASYAYIILPYYTASETKGYAEQPDVKILSNTPSVQCVYQQVMGIKAYVFHKAGKFDAVETSQPLLLILQQQKNGLRIAAADPTWKLKNAKVRINGSWRLQSSCKRAAFAYKDGKTIISLNLIKMEGESVEFGVTEICQ</sequence>
<name>A0A9D5R922_9FIRM</name>
<comment type="caution">
    <text evidence="8">The sequence shown here is derived from an EMBL/GenBank/DDBJ whole genome shotgun (WGS) entry which is preliminary data.</text>
</comment>
<dbReference type="EMBL" id="JADCKB010000018">
    <property type="protein sequence ID" value="MBE5040572.1"/>
    <property type="molecule type" value="Genomic_DNA"/>
</dbReference>
<dbReference type="SUPFAM" id="SSF49863">
    <property type="entry name" value="Hyaluronate lyase-like, C-terminal domain"/>
    <property type="match status" value="1"/>
</dbReference>
<dbReference type="GO" id="GO:0005576">
    <property type="term" value="C:extracellular region"/>
    <property type="evidence" value="ECO:0007669"/>
    <property type="project" value="InterPro"/>
</dbReference>
<dbReference type="Pfam" id="PF02884">
    <property type="entry name" value="Lyase_8_C"/>
    <property type="match status" value="1"/>
</dbReference>
<feature type="active site" evidence="4">
    <location>
        <position position="233"/>
    </location>
</feature>
<dbReference type="InterPro" id="IPR011071">
    <property type="entry name" value="Lyase_8-like_C"/>
</dbReference>
<evidence type="ECO:0000259" key="7">
    <source>
        <dbReference type="Pfam" id="PF08124"/>
    </source>
</evidence>
<proteinExistence type="inferred from homology"/>
<dbReference type="Gene3D" id="1.50.10.100">
    <property type="entry name" value="Chondroitin AC/alginate lyase"/>
    <property type="match status" value="1"/>
</dbReference>
<dbReference type="Pfam" id="PF08124">
    <property type="entry name" value="Lyase_8_N"/>
    <property type="match status" value="1"/>
</dbReference>
<dbReference type="RefSeq" id="WP_226393125.1">
    <property type="nucleotide sequence ID" value="NZ_JADCKB010000018.1"/>
</dbReference>
<feature type="active site" evidence="4">
    <location>
        <position position="287"/>
    </location>
</feature>
<dbReference type="InterPro" id="IPR011013">
    <property type="entry name" value="Gal_mutarotase_sf_dom"/>
</dbReference>
<dbReference type="PANTHER" id="PTHR38481">
    <property type="entry name" value="HYALURONATE LYASE"/>
    <property type="match status" value="1"/>
</dbReference>
<reference evidence="8" key="1">
    <citation type="submission" date="2020-10" db="EMBL/GenBank/DDBJ databases">
        <title>ChiBAC.</title>
        <authorList>
            <person name="Zenner C."/>
            <person name="Hitch T.C.A."/>
            <person name="Clavel T."/>
        </authorList>
    </citation>
    <scope>NUCLEOTIDE SEQUENCE</scope>
    <source>
        <strain evidence="8">DSM 107454</strain>
    </source>
</reference>
<evidence type="ECO:0000256" key="1">
    <source>
        <dbReference type="ARBA" id="ARBA00006699"/>
    </source>
</evidence>
<dbReference type="SUPFAM" id="SSF74650">
    <property type="entry name" value="Galactose mutarotase-like"/>
    <property type="match status" value="1"/>
</dbReference>
<comment type="similarity">
    <text evidence="1">Belongs to the polysaccharide lyase 8 family.</text>
</comment>
<dbReference type="InterPro" id="IPR014718">
    <property type="entry name" value="GH-type_carb-bd"/>
</dbReference>
<dbReference type="Pfam" id="PF02278">
    <property type="entry name" value="Lyase_8"/>
    <property type="match status" value="1"/>
</dbReference>
<protein>
    <submittedName>
        <fullName evidence="8">Uncharacterized protein</fullName>
    </submittedName>
</protein>
<evidence type="ECO:0000313" key="9">
    <source>
        <dbReference type="Proteomes" id="UP000806542"/>
    </source>
</evidence>
<evidence type="ECO:0000256" key="2">
    <source>
        <dbReference type="ARBA" id="ARBA00022729"/>
    </source>
</evidence>
<dbReference type="Proteomes" id="UP000806542">
    <property type="component" value="Unassembled WGS sequence"/>
</dbReference>
<dbReference type="AlphaFoldDB" id="A0A9D5R922"/>
<dbReference type="InterPro" id="IPR003159">
    <property type="entry name" value="Lyase_8_central_dom"/>
</dbReference>
<feature type="domain" description="Polysaccharide lyase 8 N-terminal alpha-helical" evidence="7">
    <location>
        <begin position="11"/>
        <end position="287"/>
    </location>
</feature>
<feature type="domain" description="Polysaccharide lyase family 8 central" evidence="5">
    <location>
        <begin position="360"/>
        <end position="620"/>
    </location>
</feature>
<evidence type="ECO:0000259" key="5">
    <source>
        <dbReference type="Pfam" id="PF02278"/>
    </source>
</evidence>
<keyword evidence="9" id="KW-1185">Reference proteome</keyword>
<evidence type="ECO:0000256" key="3">
    <source>
        <dbReference type="ARBA" id="ARBA00023239"/>
    </source>
</evidence>
<dbReference type="InterPro" id="IPR008929">
    <property type="entry name" value="Chondroitin_lyas"/>
</dbReference>
<dbReference type="Gene3D" id="2.70.98.10">
    <property type="match status" value="1"/>
</dbReference>
<dbReference type="InterPro" id="IPR038970">
    <property type="entry name" value="Lyase_8"/>
</dbReference>
<dbReference type="InterPro" id="IPR012970">
    <property type="entry name" value="Lyase_8_alpha_N"/>
</dbReference>
<dbReference type="GO" id="GO:0016837">
    <property type="term" value="F:carbon-oxygen lyase activity, acting on polysaccharides"/>
    <property type="evidence" value="ECO:0007669"/>
    <property type="project" value="UniProtKB-ARBA"/>
</dbReference>
<evidence type="ECO:0000313" key="8">
    <source>
        <dbReference type="EMBL" id="MBE5040572.1"/>
    </source>
</evidence>
<dbReference type="InterPro" id="IPR004103">
    <property type="entry name" value="Lyase_8_C"/>
</dbReference>
<keyword evidence="3" id="KW-0456">Lyase</keyword>